<accession>A0A0F5YL32</accession>
<proteinExistence type="predicted"/>
<protein>
    <recommendedName>
        <fullName evidence="3">DUF4058 domain-containing protein</fullName>
    </recommendedName>
</protein>
<organism evidence="1 2">
    <name type="scientific">Limnoraphis robusta CS-951</name>
    <dbReference type="NCBI Taxonomy" id="1637645"/>
    <lineage>
        <taxon>Bacteria</taxon>
        <taxon>Bacillati</taxon>
        <taxon>Cyanobacteriota</taxon>
        <taxon>Cyanophyceae</taxon>
        <taxon>Oscillatoriophycideae</taxon>
        <taxon>Oscillatoriales</taxon>
        <taxon>Sirenicapillariaceae</taxon>
        <taxon>Limnoraphis</taxon>
    </lineage>
</organism>
<dbReference type="InterPro" id="IPR025132">
    <property type="entry name" value="DUF4058"/>
</dbReference>
<gene>
    <name evidence="1" type="ORF">WN50_02510</name>
</gene>
<dbReference type="RefSeq" id="WP_046276924.1">
    <property type="nucleotide sequence ID" value="NZ_LATL02000141.1"/>
</dbReference>
<dbReference type="EMBL" id="LATL02000141">
    <property type="protein sequence ID" value="KKD39581.1"/>
    <property type="molecule type" value="Genomic_DNA"/>
</dbReference>
<sequence>MPSPFPGMNPYLEHPEIWLGFHLFLIANIAEFLTPELRPKYSVSVEVRMYETTGEQSLLVGIPDVSVQRSRQVSQTEKINIAVAEPATKPQKVIVPVPESIRQGYLEIREVSTKEVVTVIELLSPVNKRPGKGRETYNNKREQIFGSRTHFVEIDLLRMWEPMLIFADGIASDYRILVSRGETRPSADLYAFNLQEKIPAFPLPLRLGDTEPILDLQLLLNQVYDRAGYDLKLDYTLEPVPPLSETDTIWADNLLKEIELRE</sequence>
<comment type="caution">
    <text evidence="1">The sequence shown here is derived from an EMBL/GenBank/DDBJ whole genome shotgun (WGS) entry which is preliminary data.</text>
</comment>
<dbReference type="Proteomes" id="UP000033607">
    <property type="component" value="Unassembled WGS sequence"/>
</dbReference>
<dbReference type="PATRIC" id="fig|1637645.4.peg.2882"/>
<name>A0A0F5YL32_9CYAN</name>
<evidence type="ECO:0000313" key="2">
    <source>
        <dbReference type="Proteomes" id="UP000033607"/>
    </source>
</evidence>
<reference evidence="1 2" key="1">
    <citation type="submission" date="2015-06" db="EMBL/GenBank/DDBJ databases">
        <title>Draft genome assembly of filamentous brackish cyanobacterium Limnoraphis robusta strain CS-951.</title>
        <authorList>
            <person name="Willis A."/>
            <person name="Parks M."/>
            <person name="Burford M.A."/>
        </authorList>
    </citation>
    <scope>NUCLEOTIDE SEQUENCE [LARGE SCALE GENOMIC DNA]</scope>
    <source>
        <strain evidence="1 2">CS-951</strain>
    </source>
</reference>
<evidence type="ECO:0008006" key="3">
    <source>
        <dbReference type="Google" id="ProtNLM"/>
    </source>
</evidence>
<dbReference type="OrthoDB" id="517639at2"/>
<dbReference type="AlphaFoldDB" id="A0A0F5YL32"/>
<dbReference type="Pfam" id="PF13267">
    <property type="entry name" value="DUF4058"/>
    <property type="match status" value="1"/>
</dbReference>
<evidence type="ECO:0000313" key="1">
    <source>
        <dbReference type="EMBL" id="KKD39581.1"/>
    </source>
</evidence>